<proteinExistence type="predicted"/>
<protein>
    <submittedName>
        <fullName evidence="3">Uncharacterized protein</fullName>
    </submittedName>
</protein>
<gene>
    <name evidence="3" type="ORF">Asi02nite_50140</name>
</gene>
<feature type="transmembrane region" description="Helical" evidence="2">
    <location>
        <begin position="108"/>
        <end position="129"/>
    </location>
</feature>
<evidence type="ECO:0000313" key="3">
    <source>
        <dbReference type="EMBL" id="GIF75496.1"/>
    </source>
</evidence>
<feature type="transmembrane region" description="Helical" evidence="2">
    <location>
        <begin position="141"/>
        <end position="158"/>
    </location>
</feature>
<reference evidence="3 4" key="1">
    <citation type="submission" date="2021-01" db="EMBL/GenBank/DDBJ databases">
        <title>Whole genome shotgun sequence of Asanoa siamensis NBRC 107932.</title>
        <authorList>
            <person name="Komaki H."/>
            <person name="Tamura T."/>
        </authorList>
    </citation>
    <scope>NUCLEOTIDE SEQUENCE [LARGE SCALE GENOMIC DNA]</scope>
    <source>
        <strain evidence="3 4">NBRC 107932</strain>
    </source>
</reference>
<keyword evidence="4" id="KW-1185">Reference proteome</keyword>
<organism evidence="3 4">
    <name type="scientific">Asanoa siamensis</name>
    <dbReference type="NCBI Taxonomy" id="926357"/>
    <lineage>
        <taxon>Bacteria</taxon>
        <taxon>Bacillati</taxon>
        <taxon>Actinomycetota</taxon>
        <taxon>Actinomycetes</taxon>
        <taxon>Micromonosporales</taxon>
        <taxon>Micromonosporaceae</taxon>
        <taxon>Asanoa</taxon>
    </lineage>
</organism>
<feature type="compositionally biased region" description="Pro residues" evidence="1">
    <location>
        <begin position="267"/>
        <end position="277"/>
    </location>
</feature>
<evidence type="ECO:0000313" key="4">
    <source>
        <dbReference type="Proteomes" id="UP000604117"/>
    </source>
</evidence>
<dbReference type="EMBL" id="BONE01000044">
    <property type="protein sequence ID" value="GIF75496.1"/>
    <property type="molecule type" value="Genomic_DNA"/>
</dbReference>
<keyword evidence="2" id="KW-0472">Membrane</keyword>
<evidence type="ECO:0000256" key="1">
    <source>
        <dbReference type="SAM" id="MobiDB-lite"/>
    </source>
</evidence>
<sequence length="294" mass="31054">MAAEGEGSLAERLGPPDAYAAELRLAAGLGAATTPARGLDDRIAVAVRRVRGALGVADRKAGPVLGYGKASEFLRLLLPAWWVLRGYLVAMAITVLTTSQFGLLPRLGGSTLAAVLMLTVCVLASIWLGRREARLRPVVRVGLGLAGVGLVLFGLVGFDKADQYGTVYIDQTYSTNQYEYVQDVYAYDENGNPLSNVRLFDQDGNPIQLGDPYRCLNVDDYQAKVDATGPTYPHCPNRLPYLIAPQPGLRVPDRGAVVTPTPDGPTEAPPTASPVPEPSATAAPTGTPGATPTN</sequence>
<feature type="compositionally biased region" description="Low complexity" evidence="1">
    <location>
        <begin position="280"/>
        <end position="294"/>
    </location>
</feature>
<dbReference type="Proteomes" id="UP000604117">
    <property type="component" value="Unassembled WGS sequence"/>
</dbReference>
<name>A0ABQ4CW29_9ACTN</name>
<keyword evidence="2" id="KW-0812">Transmembrane</keyword>
<feature type="region of interest" description="Disordered" evidence="1">
    <location>
        <begin position="253"/>
        <end position="294"/>
    </location>
</feature>
<feature type="transmembrane region" description="Helical" evidence="2">
    <location>
        <begin position="76"/>
        <end position="96"/>
    </location>
</feature>
<evidence type="ECO:0000256" key="2">
    <source>
        <dbReference type="SAM" id="Phobius"/>
    </source>
</evidence>
<comment type="caution">
    <text evidence="3">The sequence shown here is derived from an EMBL/GenBank/DDBJ whole genome shotgun (WGS) entry which is preliminary data.</text>
</comment>
<keyword evidence="2" id="KW-1133">Transmembrane helix</keyword>
<accession>A0ABQ4CW29</accession>